<organism evidence="1 2">
    <name type="scientific">Methylorubrum salsuginis</name>
    <dbReference type="NCBI Taxonomy" id="414703"/>
    <lineage>
        <taxon>Bacteria</taxon>
        <taxon>Pseudomonadati</taxon>
        <taxon>Pseudomonadota</taxon>
        <taxon>Alphaproteobacteria</taxon>
        <taxon>Hyphomicrobiales</taxon>
        <taxon>Methylobacteriaceae</taxon>
        <taxon>Methylorubrum</taxon>
    </lineage>
</organism>
<sequence length="90" mass="9425">MVDNHIGEKAFRVSQPTLAVWGTRDGIVPFALVTSLAASLPRGRLTAIPGAAHGINYSHPEAFTAALLLFLLAPQEGPPAEGLCFESGVD</sequence>
<reference evidence="2" key="1">
    <citation type="submission" date="2016-10" db="EMBL/GenBank/DDBJ databases">
        <authorList>
            <person name="Varghese N."/>
            <person name="Submissions S."/>
        </authorList>
    </citation>
    <scope>NUCLEOTIDE SEQUENCE [LARGE SCALE GENOMIC DNA]</scope>
    <source>
        <strain evidence="2">CGMCC 1.6474</strain>
    </source>
</reference>
<proteinExistence type="predicted"/>
<keyword evidence="2" id="KW-1185">Reference proteome</keyword>
<evidence type="ECO:0008006" key="3">
    <source>
        <dbReference type="Google" id="ProtNLM"/>
    </source>
</evidence>
<dbReference type="SUPFAM" id="SSF53474">
    <property type="entry name" value="alpha/beta-Hydrolases"/>
    <property type="match status" value="1"/>
</dbReference>
<gene>
    <name evidence="1" type="ORF">SAMN04488125_1098</name>
</gene>
<name>A0A1I4F099_9HYPH</name>
<dbReference type="Proteomes" id="UP000198804">
    <property type="component" value="Unassembled WGS sequence"/>
</dbReference>
<evidence type="ECO:0000313" key="1">
    <source>
        <dbReference type="EMBL" id="SFL10873.1"/>
    </source>
</evidence>
<evidence type="ECO:0000313" key="2">
    <source>
        <dbReference type="Proteomes" id="UP000198804"/>
    </source>
</evidence>
<dbReference type="EMBL" id="FOSV01000009">
    <property type="protein sequence ID" value="SFL10873.1"/>
    <property type="molecule type" value="Genomic_DNA"/>
</dbReference>
<protein>
    <recommendedName>
        <fullName evidence="3">TAP-like protein</fullName>
    </recommendedName>
</protein>
<dbReference type="Gene3D" id="3.40.50.1820">
    <property type="entry name" value="alpha/beta hydrolase"/>
    <property type="match status" value="1"/>
</dbReference>
<dbReference type="InterPro" id="IPR029058">
    <property type="entry name" value="AB_hydrolase_fold"/>
</dbReference>
<dbReference type="STRING" id="414703.SAMN04488125_1098"/>
<accession>A0A1I4F099</accession>
<dbReference type="AlphaFoldDB" id="A0A1I4F099"/>